<evidence type="ECO:0000256" key="1">
    <source>
        <dbReference type="PROSITE-ProRule" id="PRU00047"/>
    </source>
</evidence>
<dbReference type="Pfam" id="PF00098">
    <property type="entry name" value="zf-CCHC"/>
    <property type="match status" value="1"/>
</dbReference>
<keyword evidence="1" id="KW-0862">Zinc</keyword>
<dbReference type="InterPro" id="IPR036875">
    <property type="entry name" value="Znf_CCHC_sf"/>
</dbReference>
<keyword evidence="5" id="KW-1185">Reference proteome</keyword>
<proteinExistence type="predicted"/>
<dbReference type="EMBL" id="JAINUF010000008">
    <property type="protein sequence ID" value="KAJ8352430.1"/>
    <property type="molecule type" value="Genomic_DNA"/>
</dbReference>
<keyword evidence="1" id="KW-0479">Metal-binding</keyword>
<accession>A0A9Q1F7A0</accession>
<evidence type="ECO:0000313" key="4">
    <source>
        <dbReference type="EMBL" id="KAJ8352430.1"/>
    </source>
</evidence>
<dbReference type="InterPro" id="IPR001878">
    <property type="entry name" value="Znf_CCHC"/>
</dbReference>
<evidence type="ECO:0000313" key="5">
    <source>
        <dbReference type="Proteomes" id="UP001152622"/>
    </source>
</evidence>
<gene>
    <name evidence="4" type="ORF">SKAU_G00239060</name>
</gene>
<dbReference type="Proteomes" id="UP001152622">
    <property type="component" value="Chromosome 8"/>
</dbReference>
<sequence length="338" mass="35364">MEGPSPDSSFGGVRRRNTVGWLLHRRVVKRCLRYGHMAKDCTASIVCSLCGEEGHVARDCKKEKSCHICGSTDHLFRNCPDRKRSFAEAVVSGRPPPGGVEKGVQQKLRVPGPEPAQVSRPAGETSASGGKVQAKALEGVVEKLMESLAPAEFGGEEKAAEGIAPAIPVAEEGEASLEAGGEAAARPELELLAAAVERAEALMTGGESEAVKRAAATTAMAEVTVTEKEEAGESLPGFSVQKRSFVEDWAGMMEEELPLDMGVVGEIFPSKKVKVGTPSLSDSEGSVGGGSGVSLEWESASPVLQSAYDVISFSPGSPNEVPYLGDFEVEGPLSEPGV</sequence>
<feature type="region of interest" description="Disordered" evidence="2">
    <location>
        <begin position="90"/>
        <end position="131"/>
    </location>
</feature>
<dbReference type="GO" id="GO:0002218">
    <property type="term" value="P:activation of innate immune response"/>
    <property type="evidence" value="ECO:0007669"/>
    <property type="project" value="InterPro"/>
</dbReference>
<dbReference type="SUPFAM" id="SSF57756">
    <property type="entry name" value="Retrovirus zinc finger-like domains"/>
    <property type="match status" value="1"/>
</dbReference>
<evidence type="ECO:0000256" key="2">
    <source>
        <dbReference type="SAM" id="MobiDB-lite"/>
    </source>
</evidence>
<dbReference type="GO" id="GO:0003690">
    <property type="term" value="F:double-stranded DNA binding"/>
    <property type="evidence" value="ECO:0007669"/>
    <property type="project" value="InterPro"/>
</dbReference>
<dbReference type="PANTHER" id="PTHR22639:SF3">
    <property type="entry name" value="ZINC FINGER CCHC DOMAIN-CONTAINING PROTEIN 3"/>
    <property type="match status" value="1"/>
</dbReference>
<dbReference type="GO" id="GO:0008270">
    <property type="term" value="F:zinc ion binding"/>
    <property type="evidence" value="ECO:0007669"/>
    <property type="project" value="UniProtKB-KW"/>
</dbReference>
<dbReference type="AlphaFoldDB" id="A0A9Q1F7A0"/>
<feature type="domain" description="CCHC-type" evidence="3">
    <location>
        <begin position="47"/>
        <end position="62"/>
    </location>
</feature>
<dbReference type="OrthoDB" id="8952792at2759"/>
<protein>
    <recommendedName>
        <fullName evidence="3">CCHC-type domain-containing protein</fullName>
    </recommendedName>
</protein>
<dbReference type="InterPro" id="IPR042509">
    <property type="entry name" value="ZCCHC3"/>
</dbReference>
<dbReference type="GO" id="GO:0003723">
    <property type="term" value="F:RNA binding"/>
    <property type="evidence" value="ECO:0007669"/>
    <property type="project" value="InterPro"/>
</dbReference>
<dbReference type="PROSITE" id="PS50158">
    <property type="entry name" value="ZF_CCHC"/>
    <property type="match status" value="1"/>
</dbReference>
<dbReference type="SMART" id="SM00343">
    <property type="entry name" value="ZnF_C2HC"/>
    <property type="match status" value="3"/>
</dbReference>
<feature type="region of interest" description="Disordered" evidence="2">
    <location>
        <begin position="274"/>
        <end position="293"/>
    </location>
</feature>
<keyword evidence="1" id="KW-0863">Zinc-finger</keyword>
<dbReference type="PANTHER" id="PTHR22639">
    <property type="entry name" value="GAG-RELATED PROTEIN"/>
    <property type="match status" value="1"/>
</dbReference>
<organism evidence="4 5">
    <name type="scientific">Synaphobranchus kaupii</name>
    <name type="common">Kaup's arrowtooth eel</name>
    <dbReference type="NCBI Taxonomy" id="118154"/>
    <lineage>
        <taxon>Eukaryota</taxon>
        <taxon>Metazoa</taxon>
        <taxon>Chordata</taxon>
        <taxon>Craniata</taxon>
        <taxon>Vertebrata</taxon>
        <taxon>Euteleostomi</taxon>
        <taxon>Actinopterygii</taxon>
        <taxon>Neopterygii</taxon>
        <taxon>Teleostei</taxon>
        <taxon>Anguilliformes</taxon>
        <taxon>Synaphobranchidae</taxon>
        <taxon>Synaphobranchus</taxon>
    </lineage>
</organism>
<comment type="caution">
    <text evidence="4">The sequence shown here is derived from an EMBL/GenBank/DDBJ whole genome shotgun (WGS) entry which is preliminary data.</text>
</comment>
<dbReference type="Gene3D" id="4.10.60.10">
    <property type="entry name" value="Zinc finger, CCHC-type"/>
    <property type="match status" value="1"/>
</dbReference>
<name>A0A9Q1F7A0_SYNKA</name>
<reference evidence="4" key="1">
    <citation type="journal article" date="2023" name="Science">
        <title>Genome structures resolve the early diversification of teleost fishes.</title>
        <authorList>
            <person name="Parey E."/>
            <person name="Louis A."/>
            <person name="Montfort J."/>
            <person name="Bouchez O."/>
            <person name="Roques C."/>
            <person name="Iampietro C."/>
            <person name="Lluch J."/>
            <person name="Castinel A."/>
            <person name="Donnadieu C."/>
            <person name="Desvignes T."/>
            <person name="Floi Bucao C."/>
            <person name="Jouanno E."/>
            <person name="Wen M."/>
            <person name="Mejri S."/>
            <person name="Dirks R."/>
            <person name="Jansen H."/>
            <person name="Henkel C."/>
            <person name="Chen W.J."/>
            <person name="Zahm M."/>
            <person name="Cabau C."/>
            <person name="Klopp C."/>
            <person name="Thompson A.W."/>
            <person name="Robinson-Rechavi M."/>
            <person name="Braasch I."/>
            <person name="Lecointre G."/>
            <person name="Bobe J."/>
            <person name="Postlethwait J.H."/>
            <person name="Berthelot C."/>
            <person name="Roest Crollius H."/>
            <person name="Guiguen Y."/>
        </authorList>
    </citation>
    <scope>NUCLEOTIDE SEQUENCE</scope>
    <source>
        <strain evidence="4">WJC10195</strain>
    </source>
</reference>
<evidence type="ECO:0000259" key="3">
    <source>
        <dbReference type="PROSITE" id="PS50158"/>
    </source>
</evidence>